<organism evidence="5 6">
    <name type="scientific">Aspergillus pseudonomiae</name>
    <dbReference type="NCBI Taxonomy" id="1506151"/>
    <lineage>
        <taxon>Eukaryota</taxon>
        <taxon>Fungi</taxon>
        <taxon>Dikarya</taxon>
        <taxon>Ascomycota</taxon>
        <taxon>Pezizomycotina</taxon>
        <taxon>Eurotiomycetes</taxon>
        <taxon>Eurotiomycetidae</taxon>
        <taxon>Eurotiales</taxon>
        <taxon>Aspergillaceae</taxon>
        <taxon>Aspergillus</taxon>
        <taxon>Aspergillus subgen. Circumdati</taxon>
    </lineage>
</organism>
<name>A0A5N7DTL6_9EURO</name>
<evidence type="ECO:0000256" key="1">
    <source>
        <dbReference type="ARBA" id="ARBA00005725"/>
    </source>
</evidence>
<dbReference type="EMBL" id="ML736738">
    <property type="protein sequence ID" value="KAE8409810.1"/>
    <property type="molecule type" value="Genomic_DNA"/>
</dbReference>
<evidence type="ECO:0000259" key="4">
    <source>
        <dbReference type="Pfam" id="PF05368"/>
    </source>
</evidence>
<dbReference type="AlphaFoldDB" id="A0A5N7DTL6"/>
<accession>A0A5N7DTL6</accession>
<dbReference type="SUPFAM" id="SSF51735">
    <property type="entry name" value="NAD(P)-binding Rossmann-fold domains"/>
    <property type="match status" value="1"/>
</dbReference>
<dbReference type="GeneID" id="43665134"/>
<keyword evidence="6" id="KW-1185">Reference proteome</keyword>
<keyword evidence="2" id="KW-0521">NADP</keyword>
<feature type="domain" description="NmrA-like" evidence="4">
    <location>
        <begin position="3"/>
        <end position="222"/>
    </location>
</feature>
<evidence type="ECO:0000256" key="3">
    <source>
        <dbReference type="ARBA" id="ARBA00023002"/>
    </source>
</evidence>
<dbReference type="Pfam" id="PF05368">
    <property type="entry name" value="NmrA"/>
    <property type="match status" value="1"/>
</dbReference>
<dbReference type="Gene3D" id="3.40.50.720">
    <property type="entry name" value="NAD(P)-binding Rossmann-like Domain"/>
    <property type="match status" value="1"/>
</dbReference>
<evidence type="ECO:0000256" key="2">
    <source>
        <dbReference type="ARBA" id="ARBA00022857"/>
    </source>
</evidence>
<dbReference type="OrthoDB" id="10000533at2759"/>
<evidence type="ECO:0000313" key="6">
    <source>
        <dbReference type="Proteomes" id="UP000325579"/>
    </source>
</evidence>
<dbReference type="InterPro" id="IPR008030">
    <property type="entry name" value="NmrA-like"/>
</dbReference>
<dbReference type="RefSeq" id="XP_031947129.1">
    <property type="nucleotide sequence ID" value="XM_032080443.1"/>
</dbReference>
<dbReference type="InterPro" id="IPR051609">
    <property type="entry name" value="NmrA/Isoflavone_reductase-like"/>
</dbReference>
<sequence>MVRVVVAGGTGPVAQEVVAALVDSGKHEVIIFTRAGTPKHTQPGVEFVVVDYNNKTSLAKNLEAVNSVLCFISSFDVQTKLIDACIEAGVKRFAPNEWAARSNSGIFTFQEKDRVYEYLKEVNRKNRCLEYCLFQPGNFMNYLSFPIPSTTYTPIFTNQWDMKNRRAIIPAGEDYRVTLTTVQDMAKVVTEALGYQNTWPEIGGITGSLISNSELIKLAESIRGPFKTETVSRENLEAGRLKTSWIPMLPRHPDTQVDSDWGTFSEYVIAELILGGLKGAWEVSNEWNQLLPHLKLTTVDEFLSKVWKDEP</sequence>
<dbReference type="PANTHER" id="PTHR47706">
    <property type="entry name" value="NMRA-LIKE FAMILY PROTEIN"/>
    <property type="match status" value="1"/>
</dbReference>
<protein>
    <submittedName>
        <fullName evidence="5">NAD(P)-binding protein</fullName>
    </submittedName>
</protein>
<dbReference type="Proteomes" id="UP000325579">
    <property type="component" value="Unassembled WGS sequence"/>
</dbReference>
<reference evidence="5 6" key="1">
    <citation type="submission" date="2019-04" db="EMBL/GenBank/DDBJ databases">
        <authorList>
            <consortium name="DOE Joint Genome Institute"/>
            <person name="Mondo S."/>
            <person name="Kjaerbolling I."/>
            <person name="Vesth T."/>
            <person name="Frisvad J.C."/>
            <person name="Nybo J.L."/>
            <person name="Theobald S."/>
            <person name="Kildgaard S."/>
            <person name="Isbrandt T."/>
            <person name="Kuo A."/>
            <person name="Sato A."/>
            <person name="Lyhne E.K."/>
            <person name="Kogle M.E."/>
            <person name="Wiebenga A."/>
            <person name="Kun R.S."/>
            <person name="Lubbers R.J."/>
            <person name="Makela M.R."/>
            <person name="Barry K."/>
            <person name="Chovatia M."/>
            <person name="Clum A."/>
            <person name="Daum C."/>
            <person name="Haridas S."/>
            <person name="He G."/>
            <person name="LaButti K."/>
            <person name="Lipzen A."/>
            <person name="Riley R."/>
            <person name="Salamov A."/>
            <person name="Simmons B.A."/>
            <person name="Magnuson J.K."/>
            <person name="Henrissat B."/>
            <person name="Mortensen U.H."/>
            <person name="Larsen T.O."/>
            <person name="Devries R.P."/>
            <person name="Grigoriev I.V."/>
            <person name="Machida M."/>
            <person name="Baker S.E."/>
            <person name="Andersen M.R."/>
            <person name="Cantor M.N."/>
            <person name="Hua S.X."/>
        </authorList>
    </citation>
    <scope>NUCLEOTIDE SEQUENCE [LARGE SCALE GENOMIC DNA]</scope>
    <source>
        <strain evidence="5 6">CBS 119388</strain>
    </source>
</reference>
<dbReference type="Gene3D" id="3.90.25.10">
    <property type="entry name" value="UDP-galactose 4-epimerase, domain 1"/>
    <property type="match status" value="1"/>
</dbReference>
<dbReference type="GO" id="GO:0016491">
    <property type="term" value="F:oxidoreductase activity"/>
    <property type="evidence" value="ECO:0007669"/>
    <property type="project" value="UniProtKB-KW"/>
</dbReference>
<keyword evidence="3" id="KW-0560">Oxidoreductase</keyword>
<dbReference type="InterPro" id="IPR036291">
    <property type="entry name" value="NAD(P)-bd_dom_sf"/>
</dbReference>
<gene>
    <name evidence="5" type="ORF">BDV37DRAFT_235133</name>
</gene>
<comment type="similarity">
    <text evidence="1">Belongs to the NmrA-type oxidoreductase family. Isoflavone reductase subfamily.</text>
</comment>
<evidence type="ECO:0000313" key="5">
    <source>
        <dbReference type="EMBL" id="KAE8409810.1"/>
    </source>
</evidence>
<proteinExistence type="inferred from homology"/>
<dbReference type="PANTHER" id="PTHR47706:SF4">
    <property type="entry name" value="NMRA-LIKE DOMAIN-CONTAINING PROTEIN"/>
    <property type="match status" value="1"/>
</dbReference>